<dbReference type="PANTHER" id="PTHR32282:SF34">
    <property type="entry name" value="PENICILLIN-BINDING PROTEIN 1A"/>
    <property type="match status" value="1"/>
</dbReference>
<evidence type="ECO:0000256" key="14">
    <source>
        <dbReference type="SAM" id="MobiDB-lite"/>
    </source>
</evidence>
<keyword evidence="9" id="KW-0573">Peptidoglycan synthesis</keyword>
<evidence type="ECO:0000256" key="10">
    <source>
        <dbReference type="ARBA" id="ARBA00023268"/>
    </source>
</evidence>
<dbReference type="AlphaFoldDB" id="A0A543KJH4"/>
<dbReference type="RefSeq" id="WP_170233466.1">
    <property type="nucleotide sequence ID" value="NZ_BAAAIL010000003.1"/>
</dbReference>
<evidence type="ECO:0000256" key="8">
    <source>
        <dbReference type="ARBA" id="ARBA00022960"/>
    </source>
</evidence>
<dbReference type="GO" id="GO:0030288">
    <property type="term" value="C:outer membrane-bounded periplasmic space"/>
    <property type="evidence" value="ECO:0007669"/>
    <property type="project" value="TreeGrafter"/>
</dbReference>
<gene>
    <name evidence="17" type="ORF">FB476_0019</name>
</gene>
<keyword evidence="10" id="KW-0511">Multifunctional enzyme</keyword>
<evidence type="ECO:0000259" key="16">
    <source>
        <dbReference type="Pfam" id="PF00912"/>
    </source>
</evidence>
<evidence type="ECO:0000256" key="5">
    <source>
        <dbReference type="ARBA" id="ARBA00022676"/>
    </source>
</evidence>
<dbReference type="InterPro" id="IPR036950">
    <property type="entry name" value="PBP_transglycosylase"/>
</dbReference>
<evidence type="ECO:0000256" key="6">
    <source>
        <dbReference type="ARBA" id="ARBA00022679"/>
    </source>
</evidence>
<dbReference type="InterPro" id="IPR001264">
    <property type="entry name" value="Glyco_trans_51"/>
</dbReference>
<evidence type="ECO:0000259" key="15">
    <source>
        <dbReference type="Pfam" id="PF00905"/>
    </source>
</evidence>
<comment type="catalytic activity">
    <reaction evidence="12">
        <text>Preferential cleavage: (Ac)2-L-Lys-D-Ala-|-D-Ala. Also transpeptidation of peptidyl-alanyl moieties that are N-acyl substituents of D-alanine.</text>
        <dbReference type="EC" id="3.4.16.4"/>
    </reaction>
</comment>
<feature type="compositionally biased region" description="Low complexity" evidence="14">
    <location>
        <begin position="706"/>
        <end position="716"/>
    </location>
</feature>
<keyword evidence="5" id="KW-0328">Glycosyltransferase</keyword>
<dbReference type="Pfam" id="PF00905">
    <property type="entry name" value="Transpeptidase"/>
    <property type="match status" value="1"/>
</dbReference>
<comment type="caution">
    <text evidence="17">The sequence shown here is derived from an EMBL/GenBank/DDBJ whole genome shotgun (WGS) entry which is preliminary data.</text>
</comment>
<reference evidence="17 18" key="1">
    <citation type="submission" date="2019-06" db="EMBL/GenBank/DDBJ databases">
        <title>Sequencing the genomes of 1000 actinobacteria strains.</title>
        <authorList>
            <person name="Klenk H.-P."/>
        </authorList>
    </citation>
    <scope>NUCLEOTIDE SEQUENCE [LARGE SCALE GENOMIC DNA]</scope>
    <source>
        <strain evidence="17 18">DSM 12362</strain>
    </source>
</reference>
<dbReference type="Proteomes" id="UP000315133">
    <property type="component" value="Unassembled WGS sequence"/>
</dbReference>
<evidence type="ECO:0000256" key="2">
    <source>
        <dbReference type="ARBA" id="ARBA00007739"/>
    </source>
</evidence>
<evidence type="ECO:0000313" key="17">
    <source>
        <dbReference type="EMBL" id="TQM95186.1"/>
    </source>
</evidence>
<dbReference type="EMBL" id="VFPU01000001">
    <property type="protein sequence ID" value="TQM95186.1"/>
    <property type="molecule type" value="Genomic_DNA"/>
</dbReference>
<proteinExistence type="inferred from homology"/>
<evidence type="ECO:0000256" key="4">
    <source>
        <dbReference type="ARBA" id="ARBA00022670"/>
    </source>
</evidence>
<dbReference type="GO" id="GO:0008955">
    <property type="term" value="F:peptidoglycan glycosyltransferase activity"/>
    <property type="evidence" value="ECO:0007669"/>
    <property type="project" value="UniProtKB-EC"/>
</dbReference>
<evidence type="ECO:0000256" key="9">
    <source>
        <dbReference type="ARBA" id="ARBA00022984"/>
    </source>
</evidence>
<dbReference type="SUPFAM" id="SSF53955">
    <property type="entry name" value="Lysozyme-like"/>
    <property type="match status" value="1"/>
</dbReference>
<evidence type="ECO:0000256" key="3">
    <source>
        <dbReference type="ARBA" id="ARBA00022645"/>
    </source>
</evidence>
<comment type="similarity">
    <text evidence="1">In the C-terminal section; belongs to the transpeptidase family.</text>
</comment>
<comment type="catalytic activity">
    <reaction evidence="13">
        <text>[GlcNAc-(1-&gt;4)-Mur2Ac(oyl-L-Ala-gamma-D-Glu-L-Lys-D-Ala-D-Ala)](n)-di-trans,octa-cis-undecaprenyl diphosphate + beta-D-GlcNAc-(1-&gt;4)-Mur2Ac(oyl-L-Ala-gamma-D-Glu-L-Lys-D-Ala-D-Ala)-di-trans,octa-cis-undecaprenyl diphosphate = [GlcNAc-(1-&gt;4)-Mur2Ac(oyl-L-Ala-gamma-D-Glu-L-Lys-D-Ala-D-Ala)](n+1)-di-trans,octa-cis-undecaprenyl diphosphate + di-trans,octa-cis-undecaprenyl diphosphate + H(+)</text>
        <dbReference type="Rhea" id="RHEA:23708"/>
        <dbReference type="Rhea" id="RHEA-COMP:9602"/>
        <dbReference type="Rhea" id="RHEA-COMP:9603"/>
        <dbReference type="ChEBI" id="CHEBI:15378"/>
        <dbReference type="ChEBI" id="CHEBI:58405"/>
        <dbReference type="ChEBI" id="CHEBI:60033"/>
        <dbReference type="ChEBI" id="CHEBI:78435"/>
        <dbReference type="EC" id="2.4.99.28"/>
    </reaction>
</comment>
<protein>
    <submittedName>
        <fullName evidence="17">Membrane peptidoglycan carboxypeptidase</fullName>
    </submittedName>
</protein>
<keyword evidence="3 17" id="KW-0121">Carboxypeptidase</keyword>
<dbReference type="GO" id="GO:0008360">
    <property type="term" value="P:regulation of cell shape"/>
    <property type="evidence" value="ECO:0007669"/>
    <property type="project" value="UniProtKB-KW"/>
</dbReference>
<keyword evidence="4" id="KW-0645">Protease</keyword>
<dbReference type="GO" id="GO:0009002">
    <property type="term" value="F:serine-type D-Ala-D-Ala carboxypeptidase activity"/>
    <property type="evidence" value="ECO:0007669"/>
    <property type="project" value="UniProtKB-EC"/>
</dbReference>
<evidence type="ECO:0000313" key="18">
    <source>
        <dbReference type="Proteomes" id="UP000315133"/>
    </source>
</evidence>
<dbReference type="GO" id="GO:0071555">
    <property type="term" value="P:cell wall organization"/>
    <property type="evidence" value="ECO:0007669"/>
    <property type="project" value="UniProtKB-KW"/>
</dbReference>
<organism evidence="17 18">
    <name type="scientific">Ornithinimicrobium humiphilum</name>
    <dbReference type="NCBI Taxonomy" id="125288"/>
    <lineage>
        <taxon>Bacteria</taxon>
        <taxon>Bacillati</taxon>
        <taxon>Actinomycetota</taxon>
        <taxon>Actinomycetes</taxon>
        <taxon>Micrococcales</taxon>
        <taxon>Ornithinimicrobiaceae</taxon>
        <taxon>Ornithinimicrobium</taxon>
    </lineage>
</organism>
<dbReference type="InterPro" id="IPR023346">
    <property type="entry name" value="Lysozyme-like_dom_sf"/>
</dbReference>
<dbReference type="InterPro" id="IPR050396">
    <property type="entry name" value="Glycosyltr_51/Transpeptidase"/>
</dbReference>
<feature type="compositionally biased region" description="Pro residues" evidence="14">
    <location>
        <begin position="684"/>
        <end position="697"/>
    </location>
</feature>
<dbReference type="InterPro" id="IPR001460">
    <property type="entry name" value="PCN-bd_Tpept"/>
</dbReference>
<dbReference type="GO" id="GO:0008658">
    <property type="term" value="F:penicillin binding"/>
    <property type="evidence" value="ECO:0007669"/>
    <property type="project" value="InterPro"/>
</dbReference>
<keyword evidence="18" id="KW-1185">Reference proteome</keyword>
<keyword evidence="7" id="KW-0378">Hydrolase</keyword>
<feature type="compositionally biased region" description="Low complexity" evidence="14">
    <location>
        <begin position="650"/>
        <end position="660"/>
    </location>
</feature>
<dbReference type="Gene3D" id="3.40.710.10">
    <property type="entry name" value="DD-peptidase/beta-lactamase superfamily"/>
    <property type="match status" value="1"/>
</dbReference>
<feature type="region of interest" description="Disordered" evidence="14">
    <location>
        <begin position="643"/>
        <end position="729"/>
    </location>
</feature>
<evidence type="ECO:0000256" key="11">
    <source>
        <dbReference type="ARBA" id="ARBA00023316"/>
    </source>
</evidence>
<dbReference type="GO" id="GO:0006508">
    <property type="term" value="P:proteolysis"/>
    <property type="evidence" value="ECO:0007669"/>
    <property type="project" value="UniProtKB-KW"/>
</dbReference>
<dbReference type="GO" id="GO:0009252">
    <property type="term" value="P:peptidoglycan biosynthetic process"/>
    <property type="evidence" value="ECO:0007669"/>
    <property type="project" value="UniProtKB-KW"/>
</dbReference>
<dbReference type="Pfam" id="PF00912">
    <property type="entry name" value="Transgly"/>
    <property type="match status" value="1"/>
</dbReference>
<sequence>MSRSKPSSTTRRSARRRRQQGRWRKVLLWLAGLALVGVIAVVAAFAVAYSRTEIPAPNDFAEAQSSILYYADGETELARFTGGIDRESVTLDQVPLHVQRAVLAAEDRSFYENEGVSITGTARGVWRTLRGEGVQSGSTITQQYVKNYYLTADQTLSRKFREILISVKIDNELTKDQILENYLNTIYFGRGAYGIQTASEAYFRKDVSELSEGEGAFLAAVMNAPSLFDPHYAEGNQERAEQRWSYVLDGMVQSGWLEQGVRDGLSFPEVAEAAPSSAVQGVEGYVAQEVRADLRELLGLDDATIDTGGLRVTTTIVKKHQDAAKAAVEAYRPTGEGADDITTALTAVRPGDGAITAMYGGDDYQQTQLNAATAARVQAGSLFKPITLTAAVADGIDTLTMLPGPSPMTYQWQGDQIDVRNFRDLSFGTLDLRVALAESVNTIYVTLNEMIGPEKTVQAAIDLGLPEDTPGLGADLTNVLGTASPTLVEMTNAYATLAAEGERAEPYLVAEVRTVSGETTYEAQPETTRGVDRDVAVDVTDAMTYVMTQGSGTGAGDIGRPSAGKSGTSEQNVSAWFDGFVPQLAAGVVMYKGDGTVPMQDVAGLDQVSGGTFPAEVWGEFMRRAMEGEEVVPFPERVGVGEIVATSEAPVETEVVTQEPIETEEPTETETEEPTETETTEPEPTTPEPTTPEPTEPTEPTETDPGETGPPADEGQPGQGGGAPPAPTG</sequence>
<feature type="domain" description="Glycosyl transferase family 51" evidence="16">
    <location>
        <begin position="77"/>
        <end position="251"/>
    </location>
</feature>
<evidence type="ECO:0000256" key="13">
    <source>
        <dbReference type="ARBA" id="ARBA00049902"/>
    </source>
</evidence>
<evidence type="ECO:0000256" key="12">
    <source>
        <dbReference type="ARBA" id="ARBA00034000"/>
    </source>
</evidence>
<comment type="similarity">
    <text evidence="2">In the N-terminal section; belongs to the glycosyltransferase 51 family.</text>
</comment>
<dbReference type="FunFam" id="1.10.3810.10:FF:000001">
    <property type="entry name" value="Penicillin-binding protein 1A"/>
    <property type="match status" value="1"/>
</dbReference>
<keyword evidence="8" id="KW-0133">Cell shape</keyword>
<accession>A0A543KJH4</accession>
<dbReference type="InterPro" id="IPR012338">
    <property type="entry name" value="Beta-lactam/transpept-like"/>
</dbReference>
<feature type="compositionally biased region" description="Acidic residues" evidence="14">
    <location>
        <begin position="661"/>
        <end position="681"/>
    </location>
</feature>
<evidence type="ECO:0000256" key="1">
    <source>
        <dbReference type="ARBA" id="ARBA00007090"/>
    </source>
</evidence>
<dbReference type="SUPFAM" id="SSF56601">
    <property type="entry name" value="beta-lactamase/transpeptidase-like"/>
    <property type="match status" value="1"/>
</dbReference>
<dbReference type="Gene3D" id="1.10.3810.10">
    <property type="entry name" value="Biosynthetic peptidoglycan transglycosylase-like"/>
    <property type="match status" value="1"/>
</dbReference>
<evidence type="ECO:0000256" key="7">
    <source>
        <dbReference type="ARBA" id="ARBA00022801"/>
    </source>
</evidence>
<keyword evidence="11" id="KW-0961">Cell wall biogenesis/degradation</keyword>
<feature type="domain" description="Penicillin-binding protein transpeptidase" evidence="15">
    <location>
        <begin position="345"/>
        <end position="590"/>
    </location>
</feature>
<keyword evidence="6" id="KW-0808">Transferase</keyword>
<name>A0A543KJH4_9MICO</name>
<dbReference type="PANTHER" id="PTHR32282">
    <property type="entry name" value="BINDING PROTEIN TRANSPEPTIDASE, PUTATIVE-RELATED"/>
    <property type="match status" value="1"/>
</dbReference>